<dbReference type="AlphaFoldDB" id="A0AA96G9I3"/>
<dbReference type="KEGG" id="nall:PP769_13055"/>
<dbReference type="Pfam" id="PF05991">
    <property type="entry name" value="NYN_YacP"/>
    <property type="match status" value="1"/>
</dbReference>
<feature type="compositionally biased region" description="Basic residues" evidence="1">
    <location>
        <begin position="163"/>
        <end position="181"/>
    </location>
</feature>
<reference evidence="2 3" key="1">
    <citation type="submission" date="2023-01" db="EMBL/GenBank/DDBJ databases">
        <title>Cultivation and genomic characterization of new, ubiquitous marine nitrite-oxidizing bacteria from the Nitrospirales.</title>
        <authorList>
            <person name="Mueller A.J."/>
            <person name="Daebeler A."/>
            <person name="Herbold C.W."/>
            <person name="Kirkegaard R.H."/>
            <person name="Daims H."/>
        </authorList>
    </citation>
    <scope>NUCLEOTIDE SEQUENCE [LARGE SCALE GENOMIC DNA]</scope>
    <source>
        <strain evidence="2 3">VA</strain>
    </source>
</reference>
<keyword evidence="3" id="KW-1185">Reference proteome</keyword>
<dbReference type="InterPro" id="IPR010298">
    <property type="entry name" value="YacP-like"/>
</dbReference>
<sequence>MAPKHLIIDGYNVLGAMGLPPHRVVEQGEHRREEFIVRVGLYGHKRHNLVTLVFDAWQQTGAGRQVIHRNGVTVIYTGQGEKADGVIQDFIRSHGKGAAVVSSDLEVIAVAKAFGAFSIRSQEFVTRLATSGIQGSPVSRSRGGLPQKDSDEEPVRPKEKKGNPRKLPKKLRQRNRIMKKF</sequence>
<dbReference type="PANTHER" id="PTHR34547:SF1">
    <property type="entry name" value="YACP-LIKE NYN DOMAIN PROTEIN"/>
    <property type="match status" value="1"/>
</dbReference>
<evidence type="ECO:0000256" key="1">
    <source>
        <dbReference type="SAM" id="MobiDB-lite"/>
    </source>
</evidence>
<organism evidence="2 3">
    <name type="scientific">Candidatus Nitrospira allomarina</name>
    <dbReference type="NCBI Taxonomy" id="3020900"/>
    <lineage>
        <taxon>Bacteria</taxon>
        <taxon>Pseudomonadati</taxon>
        <taxon>Nitrospirota</taxon>
        <taxon>Nitrospiria</taxon>
        <taxon>Nitrospirales</taxon>
        <taxon>Nitrospiraceae</taxon>
        <taxon>Nitrospira</taxon>
    </lineage>
</organism>
<feature type="region of interest" description="Disordered" evidence="1">
    <location>
        <begin position="133"/>
        <end position="181"/>
    </location>
</feature>
<dbReference type="PANTHER" id="PTHR34547">
    <property type="entry name" value="YACP-LIKE NYN DOMAIN PROTEIN"/>
    <property type="match status" value="1"/>
</dbReference>
<accession>A0AA96G9I3</accession>
<dbReference type="EMBL" id="CP116967">
    <property type="protein sequence ID" value="WNM56902.1"/>
    <property type="molecule type" value="Genomic_DNA"/>
</dbReference>
<feature type="compositionally biased region" description="Basic and acidic residues" evidence="1">
    <location>
        <begin position="153"/>
        <end position="162"/>
    </location>
</feature>
<evidence type="ECO:0000313" key="2">
    <source>
        <dbReference type="EMBL" id="WNM56902.1"/>
    </source>
</evidence>
<proteinExistence type="predicted"/>
<name>A0AA96G9I3_9BACT</name>
<evidence type="ECO:0000313" key="3">
    <source>
        <dbReference type="Proteomes" id="UP001302719"/>
    </source>
</evidence>
<dbReference type="RefSeq" id="WP_312640794.1">
    <property type="nucleotide sequence ID" value="NZ_CP116967.1"/>
</dbReference>
<protein>
    <submittedName>
        <fullName evidence="2">NYN domain-containing protein</fullName>
    </submittedName>
</protein>
<dbReference type="Proteomes" id="UP001302719">
    <property type="component" value="Chromosome"/>
</dbReference>
<gene>
    <name evidence="2" type="ORF">PP769_13055</name>
</gene>